<proteinExistence type="predicted"/>
<dbReference type="Pfam" id="PF00583">
    <property type="entry name" value="Acetyltransf_1"/>
    <property type="match status" value="1"/>
</dbReference>
<evidence type="ECO:0000313" key="2">
    <source>
        <dbReference type="EMBL" id="OEE70809.1"/>
    </source>
</evidence>
<dbReference type="SUPFAM" id="SSF55729">
    <property type="entry name" value="Acyl-CoA N-acyltransferases (Nat)"/>
    <property type="match status" value="1"/>
</dbReference>
<protein>
    <submittedName>
        <fullName evidence="2">GNAT family N-acetyltransferase</fullName>
    </submittedName>
</protein>
<dbReference type="Gene3D" id="3.40.630.30">
    <property type="match status" value="1"/>
</dbReference>
<accession>A0A1E5CMH1</accession>
<dbReference type="PROSITE" id="PS51186">
    <property type="entry name" value="GNAT"/>
    <property type="match status" value="1"/>
</dbReference>
<evidence type="ECO:0000259" key="1">
    <source>
        <dbReference type="PROSITE" id="PS51186"/>
    </source>
</evidence>
<dbReference type="Proteomes" id="UP000094165">
    <property type="component" value="Unassembled WGS sequence"/>
</dbReference>
<name>A0A1E5CMH1_9VIBR</name>
<gene>
    <name evidence="2" type="ORF">A130_08505</name>
</gene>
<organism evidence="2 3">
    <name type="scientific">Vibrio genomosp. F6 str. FF-238</name>
    <dbReference type="NCBI Taxonomy" id="1191298"/>
    <lineage>
        <taxon>Bacteria</taxon>
        <taxon>Pseudomonadati</taxon>
        <taxon>Pseudomonadota</taxon>
        <taxon>Gammaproteobacteria</taxon>
        <taxon>Vibrionales</taxon>
        <taxon>Vibrionaceae</taxon>
        <taxon>Vibrio</taxon>
    </lineage>
</organism>
<sequence length="155" mass="17810">MTPEEFTGYREYSNEFRGRELSEAHQVTVDEGIKLANNELDDCLPFGLETRENYLLCIEAIRARKTEVVGYLWYGYKSGDTSAFVYDIQIFPIYRGKGYGKHVFGLLEQTPTLQGVKQLELLVASDNKRAYKLYTELGFRATGINMVKQTSNERI</sequence>
<dbReference type="AlphaFoldDB" id="A0A1E5CMH1"/>
<dbReference type="GO" id="GO:0016747">
    <property type="term" value="F:acyltransferase activity, transferring groups other than amino-acyl groups"/>
    <property type="evidence" value="ECO:0007669"/>
    <property type="project" value="InterPro"/>
</dbReference>
<evidence type="ECO:0000313" key="3">
    <source>
        <dbReference type="Proteomes" id="UP000094165"/>
    </source>
</evidence>
<comment type="caution">
    <text evidence="2">The sequence shown here is derived from an EMBL/GenBank/DDBJ whole genome shotgun (WGS) entry which is preliminary data.</text>
</comment>
<keyword evidence="3" id="KW-1185">Reference proteome</keyword>
<keyword evidence="2" id="KW-0808">Transferase</keyword>
<dbReference type="InterPro" id="IPR016181">
    <property type="entry name" value="Acyl_CoA_acyltransferase"/>
</dbReference>
<reference evidence="2 3" key="1">
    <citation type="journal article" date="2012" name="Science">
        <title>Ecological populations of bacteria act as socially cohesive units of antibiotic production and resistance.</title>
        <authorList>
            <person name="Cordero O.X."/>
            <person name="Wildschutte H."/>
            <person name="Kirkup B."/>
            <person name="Proehl S."/>
            <person name="Ngo L."/>
            <person name="Hussain F."/>
            <person name="Le Roux F."/>
            <person name="Mincer T."/>
            <person name="Polz M.F."/>
        </authorList>
    </citation>
    <scope>NUCLEOTIDE SEQUENCE [LARGE SCALE GENOMIC DNA]</scope>
    <source>
        <strain evidence="2 3">FF-238</strain>
    </source>
</reference>
<dbReference type="EMBL" id="AJYW02000301">
    <property type="protein sequence ID" value="OEE70809.1"/>
    <property type="molecule type" value="Genomic_DNA"/>
</dbReference>
<dbReference type="CDD" id="cd04301">
    <property type="entry name" value="NAT_SF"/>
    <property type="match status" value="1"/>
</dbReference>
<feature type="domain" description="N-acetyltransferase" evidence="1">
    <location>
        <begin position="16"/>
        <end position="155"/>
    </location>
</feature>
<dbReference type="InterPro" id="IPR000182">
    <property type="entry name" value="GNAT_dom"/>
</dbReference>